<dbReference type="AlphaFoldDB" id="A0A1H2U0A6"/>
<protein>
    <submittedName>
        <fullName evidence="1">Uncharacterized protein</fullName>
    </submittedName>
</protein>
<accession>A0A1H2U0A6</accession>
<dbReference type="InterPro" id="IPR029063">
    <property type="entry name" value="SAM-dependent_MTases_sf"/>
</dbReference>
<keyword evidence="2" id="KW-1185">Reference proteome</keyword>
<name>A0A1H2U0A6_THIRO</name>
<reference evidence="2" key="1">
    <citation type="submission" date="2016-10" db="EMBL/GenBank/DDBJ databases">
        <authorList>
            <person name="Varghese N."/>
            <person name="Submissions S."/>
        </authorList>
    </citation>
    <scope>NUCLEOTIDE SEQUENCE [LARGE SCALE GENOMIC DNA]</scope>
    <source>
        <strain evidence="2">DSM 217</strain>
    </source>
</reference>
<dbReference type="EMBL" id="FNNZ01000004">
    <property type="protein sequence ID" value="SDW48834.1"/>
    <property type="molecule type" value="Genomic_DNA"/>
</dbReference>
<dbReference type="Proteomes" id="UP000198816">
    <property type="component" value="Unassembled WGS sequence"/>
</dbReference>
<evidence type="ECO:0000313" key="1">
    <source>
        <dbReference type="EMBL" id="SDW48834.1"/>
    </source>
</evidence>
<proteinExistence type="predicted"/>
<dbReference type="STRING" id="1058.SAMN05421783_104228"/>
<evidence type="ECO:0000313" key="2">
    <source>
        <dbReference type="Proteomes" id="UP000198816"/>
    </source>
</evidence>
<gene>
    <name evidence="1" type="ORF">SAMN05421783_104228</name>
</gene>
<dbReference type="SUPFAM" id="SSF53335">
    <property type="entry name" value="S-adenosyl-L-methionine-dependent methyltransferases"/>
    <property type="match status" value="1"/>
</dbReference>
<dbReference type="Gene3D" id="3.40.50.150">
    <property type="entry name" value="Vaccinia Virus protein VP39"/>
    <property type="match status" value="1"/>
</dbReference>
<dbReference type="OrthoDB" id="9807907at2"/>
<sequence length="325" mass="35723">MPKINQSSVLDGFVAALGEEIGSKNTLTIDVSGLGVLGLKCARKQVLGFQWMDSLPPECRYDYIVADLPFGMRREPTTVGNREIVLRKNWIELAKALRFLNHDGLCVALVEPPAFGIAEGPRFEEALNSEGYYVTGIFNVPIGLFESASFRPVLVVLGRSRSDRVLVGELDGAEHISGLAHALVSEISGDALSEGVFIVSGTFKGFDRLKAEQQLSGLGTQFKEYDQVRLRDIAVEINTVKNGEDHTVKENAVYVPMLGQSLVTHDISQISIKHQNVCQVVLSEKANSEYLSAFFQSQLGKLVLTSLHVGTVIRKIRTSDLAQFW</sequence>
<dbReference type="RefSeq" id="WP_139191870.1">
    <property type="nucleotide sequence ID" value="NZ_FNNZ01000004.1"/>
</dbReference>
<organism evidence="1 2">
    <name type="scientific">Thiocapsa roseopersicina</name>
    <dbReference type="NCBI Taxonomy" id="1058"/>
    <lineage>
        <taxon>Bacteria</taxon>
        <taxon>Pseudomonadati</taxon>
        <taxon>Pseudomonadota</taxon>
        <taxon>Gammaproteobacteria</taxon>
        <taxon>Chromatiales</taxon>
        <taxon>Chromatiaceae</taxon>
        <taxon>Thiocapsa</taxon>
    </lineage>
</organism>